<dbReference type="GeneID" id="87831284"/>
<protein>
    <submittedName>
        <fullName evidence="2">Uncharacterized protein</fullName>
    </submittedName>
</protein>
<evidence type="ECO:0000313" key="2">
    <source>
        <dbReference type="EMBL" id="KAK4126084.1"/>
    </source>
</evidence>
<feature type="region of interest" description="Disordered" evidence="1">
    <location>
        <begin position="1"/>
        <end position="106"/>
    </location>
</feature>
<dbReference type="PANTHER" id="PTHR39610:SF2">
    <property type="entry name" value="BZIP DOMAIN-CONTAINING PROTEIN"/>
    <property type="match status" value="1"/>
</dbReference>
<feature type="compositionally biased region" description="Polar residues" evidence="1">
    <location>
        <begin position="47"/>
        <end position="61"/>
    </location>
</feature>
<feature type="compositionally biased region" description="Polar residues" evidence="1">
    <location>
        <begin position="279"/>
        <end position="312"/>
    </location>
</feature>
<dbReference type="AlphaFoldDB" id="A0AAN6Z6K1"/>
<sequence>MSLDGGIPGALNGDGVPTASPSRRSSISLQATATLNAGLQREPPSRGSASPLSFRNRSPSTGRRRSQILANLHIADPSVPAPGEMVADDQPSNYQPNIPHPVTASPRLIASGVPHHTRTPSLGELHQELENEQEFHVNRLLAQIRQLQEQLQRQQQQNQSAVLGDETSDRSAPLTISTSSPQPLAAYPSSGSLPRSPVFPRSSFDLARADLRHRSRTPSRNASPRLRSASISADSGEPWALGGRDESAFYQAETQMLIRENQMLRHRIRELERQLSEMQGNNTSVTHEPSHSSHLNHSVSASDEDSASQTPVAASEEDSARQTLAAASQSSAVKAD</sequence>
<accession>A0AAN6Z6K1</accession>
<dbReference type="Proteomes" id="UP001302602">
    <property type="component" value="Unassembled WGS sequence"/>
</dbReference>
<gene>
    <name evidence="2" type="ORF">N657DRAFT_654541</name>
</gene>
<dbReference type="RefSeq" id="XP_062649855.1">
    <property type="nucleotide sequence ID" value="XM_062794515.1"/>
</dbReference>
<evidence type="ECO:0000313" key="3">
    <source>
        <dbReference type="Proteomes" id="UP001302602"/>
    </source>
</evidence>
<feature type="compositionally biased region" description="Polar residues" evidence="1">
    <location>
        <begin position="19"/>
        <end position="37"/>
    </location>
</feature>
<dbReference type="EMBL" id="MU853225">
    <property type="protein sequence ID" value="KAK4126084.1"/>
    <property type="molecule type" value="Genomic_DNA"/>
</dbReference>
<feature type="compositionally biased region" description="Polar residues" evidence="1">
    <location>
        <begin position="321"/>
        <end position="336"/>
    </location>
</feature>
<reference evidence="2" key="2">
    <citation type="submission" date="2023-05" db="EMBL/GenBank/DDBJ databases">
        <authorList>
            <consortium name="Lawrence Berkeley National Laboratory"/>
            <person name="Steindorff A."/>
            <person name="Hensen N."/>
            <person name="Bonometti L."/>
            <person name="Westerberg I."/>
            <person name="Brannstrom I.O."/>
            <person name="Guillou S."/>
            <person name="Cros-Aarteil S."/>
            <person name="Calhoun S."/>
            <person name="Haridas S."/>
            <person name="Kuo A."/>
            <person name="Mondo S."/>
            <person name="Pangilinan J."/>
            <person name="Riley R."/>
            <person name="Labutti K."/>
            <person name="Andreopoulos B."/>
            <person name="Lipzen A."/>
            <person name="Chen C."/>
            <person name="Yanf M."/>
            <person name="Daum C."/>
            <person name="Ng V."/>
            <person name="Clum A."/>
            <person name="Ohm R."/>
            <person name="Martin F."/>
            <person name="Silar P."/>
            <person name="Natvig D."/>
            <person name="Lalanne C."/>
            <person name="Gautier V."/>
            <person name="Ament-Velasquez S.L."/>
            <person name="Kruys A."/>
            <person name="Hutchinson M.I."/>
            <person name="Powell A.J."/>
            <person name="Barry K."/>
            <person name="Miller A.N."/>
            <person name="Grigoriev I.V."/>
            <person name="Debuchy R."/>
            <person name="Gladieux P."/>
            <person name="Thoren M.H."/>
            <person name="Johannesson H."/>
        </authorList>
    </citation>
    <scope>NUCLEOTIDE SEQUENCE</scope>
    <source>
        <strain evidence="2">CBS 731.68</strain>
    </source>
</reference>
<keyword evidence="3" id="KW-1185">Reference proteome</keyword>
<organism evidence="2 3">
    <name type="scientific">Parathielavia appendiculata</name>
    <dbReference type="NCBI Taxonomy" id="2587402"/>
    <lineage>
        <taxon>Eukaryota</taxon>
        <taxon>Fungi</taxon>
        <taxon>Dikarya</taxon>
        <taxon>Ascomycota</taxon>
        <taxon>Pezizomycotina</taxon>
        <taxon>Sordariomycetes</taxon>
        <taxon>Sordariomycetidae</taxon>
        <taxon>Sordariales</taxon>
        <taxon>Chaetomiaceae</taxon>
        <taxon>Parathielavia</taxon>
    </lineage>
</organism>
<name>A0AAN6Z6K1_9PEZI</name>
<dbReference type="PANTHER" id="PTHR39610">
    <property type="entry name" value="BZIP DOMAIN-CONTAINING PROTEIN-RELATED"/>
    <property type="match status" value="1"/>
</dbReference>
<evidence type="ECO:0000256" key="1">
    <source>
        <dbReference type="SAM" id="MobiDB-lite"/>
    </source>
</evidence>
<proteinExistence type="predicted"/>
<feature type="region of interest" description="Disordered" evidence="1">
    <location>
        <begin position="279"/>
        <end position="336"/>
    </location>
</feature>
<reference evidence="2" key="1">
    <citation type="journal article" date="2023" name="Mol. Phylogenet. Evol.">
        <title>Genome-scale phylogeny and comparative genomics of the fungal order Sordariales.</title>
        <authorList>
            <person name="Hensen N."/>
            <person name="Bonometti L."/>
            <person name="Westerberg I."/>
            <person name="Brannstrom I.O."/>
            <person name="Guillou S."/>
            <person name="Cros-Aarteil S."/>
            <person name="Calhoun S."/>
            <person name="Haridas S."/>
            <person name="Kuo A."/>
            <person name="Mondo S."/>
            <person name="Pangilinan J."/>
            <person name="Riley R."/>
            <person name="LaButti K."/>
            <person name="Andreopoulos B."/>
            <person name="Lipzen A."/>
            <person name="Chen C."/>
            <person name="Yan M."/>
            <person name="Daum C."/>
            <person name="Ng V."/>
            <person name="Clum A."/>
            <person name="Steindorff A."/>
            <person name="Ohm R.A."/>
            <person name="Martin F."/>
            <person name="Silar P."/>
            <person name="Natvig D.O."/>
            <person name="Lalanne C."/>
            <person name="Gautier V."/>
            <person name="Ament-Velasquez S.L."/>
            <person name="Kruys A."/>
            <person name="Hutchinson M.I."/>
            <person name="Powell A.J."/>
            <person name="Barry K."/>
            <person name="Miller A.N."/>
            <person name="Grigoriev I.V."/>
            <person name="Debuchy R."/>
            <person name="Gladieux P."/>
            <person name="Hiltunen Thoren M."/>
            <person name="Johannesson H."/>
        </authorList>
    </citation>
    <scope>NUCLEOTIDE SEQUENCE</scope>
    <source>
        <strain evidence="2">CBS 731.68</strain>
    </source>
</reference>
<feature type="region of interest" description="Disordered" evidence="1">
    <location>
        <begin position="156"/>
        <end position="240"/>
    </location>
</feature>
<comment type="caution">
    <text evidence="2">The sequence shown here is derived from an EMBL/GenBank/DDBJ whole genome shotgun (WGS) entry which is preliminary data.</text>
</comment>